<dbReference type="Gene3D" id="3.90.25.10">
    <property type="entry name" value="UDP-galactose 4-epimerase, domain 1"/>
    <property type="match status" value="1"/>
</dbReference>
<organism evidence="2 3">
    <name type="scientific">Urbifossiella limnaea</name>
    <dbReference type="NCBI Taxonomy" id="2528023"/>
    <lineage>
        <taxon>Bacteria</taxon>
        <taxon>Pseudomonadati</taxon>
        <taxon>Planctomycetota</taxon>
        <taxon>Planctomycetia</taxon>
        <taxon>Gemmatales</taxon>
        <taxon>Gemmataceae</taxon>
        <taxon>Urbifossiella</taxon>
    </lineage>
</organism>
<name>A0A517XTQ1_9BACT</name>
<dbReference type="InterPro" id="IPR036291">
    <property type="entry name" value="NAD(P)-bd_dom_sf"/>
</dbReference>
<dbReference type="PANTHER" id="PTHR43000">
    <property type="entry name" value="DTDP-D-GLUCOSE 4,6-DEHYDRATASE-RELATED"/>
    <property type="match status" value="1"/>
</dbReference>
<evidence type="ECO:0000259" key="1">
    <source>
        <dbReference type="Pfam" id="PF16363"/>
    </source>
</evidence>
<dbReference type="InterPro" id="IPR016040">
    <property type="entry name" value="NAD(P)-bd_dom"/>
</dbReference>
<dbReference type="AlphaFoldDB" id="A0A517XTQ1"/>
<evidence type="ECO:0000313" key="3">
    <source>
        <dbReference type="Proteomes" id="UP000319576"/>
    </source>
</evidence>
<dbReference type="EC" id="4.2.1.45" evidence="2"/>
<dbReference type="EMBL" id="CP036273">
    <property type="protein sequence ID" value="QDU20883.1"/>
    <property type="molecule type" value="Genomic_DNA"/>
</dbReference>
<accession>A0A517XTQ1</accession>
<keyword evidence="2" id="KW-0456">Lyase</keyword>
<evidence type="ECO:0000313" key="2">
    <source>
        <dbReference type="EMBL" id="QDU20883.1"/>
    </source>
</evidence>
<dbReference type="SUPFAM" id="SSF51735">
    <property type="entry name" value="NAD(P)-binding Rossmann-fold domains"/>
    <property type="match status" value="1"/>
</dbReference>
<gene>
    <name evidence="2" type="primary">rfbG</name>
    <name evidence="2" type="ORF">ETAA1_28460</name>
</gene>
<dbReference type="OrthoDB" id="9779041at2"/>
<sequence>MTTPPAFWRHRRVFVTGCTGLVGAWTVRALLDRGAHVIGLIRDQVAGSELVRAGLDRRIDVVRGDLGSAEFLERVLAEYEVQTVFHLAAQTIVGIANRSPLSTFEANIKGTWCLLEAARRCGFNPQVVVASSDKAYGDQPVLPYTEDAPLQGRHPYDASKSCTDILALTYAHSYKMPVCVTRCGNFYGGGDLNWNRIVPGTIRSILAGERPVLRSDGTNVRDYFYVKDGAAAYLHLAECMAANPAVNGEAFNFSTEIRVPAIDLVRQLLALMGSSLTPDVQNTAGNEIKHQYLSAEKAKRVLGWAPRYTLDAALGETIDWYRAFLAPSSP</sequence>
<proteinExistence type="predicted"/>
<feature type="domain" description="NAD(P)-binding" evidence="1">
    <location>
        <begin position="14"/>
        <end position="314"/>
    </location>
</feature>
<dbReference type="KEGG" id="uli:ETAA1_28460"/>
<dbReference type="GO" id="GO:0047733">
    <property type="term" value="F:CDP-glucose 4,6-dehydratase activity"/>
    <property type="evidence" value="ECO:0007669"/>
    <property type="project" value="UniProtKB-EC"/>
</dbReference>
<dbReference type="RefSeq" id="WP_145239205.1">
    <property type="nucleotide sequence ID" value="NZ_CP036273.1"/>
</dbReference>
<dbReference type="Pfam" id="PF16363">
    <property type="entry name" value="GDP_Man_Dehyd"/>
    <property type="match status" value="1"/>
</dbReference>
<dbReference type="Gene3D" id="3.40.50.720">
    <property type="entry name" value="NAD(P)-binding Rossmann-like Domain"/>
    <property type="match status" value="1"/>
</dbReference>
<keyword evidence="3" id="KW-1185">Reference proteome</keyword>
<dbReference type="Proteomes" id="UP000319576">
    <property type="component" value="Chromosome"/>
</dbReference>
<reference evidence="2 3" key="1">
    <citation type="submission" date="2019-02" db="EMBL/GenBank/DDBJ databases">
        <title>Deep-cultivation of Planctomycetes and their phenomic and genomic characterization uncovers novel biology.</title>
        <authorList>
            <person name="Wiegand S."/>
            <person name="Jogler M."/>
            <person name="Boedeker C."/>
            <person name="Pinto D."/>
            <person name="Vollmers J."/>
            <person name="Rivas-Marin E."/>
            <person name="Kohn T."/>
            <person name="Peeters S.H."/>
            <person name="Heuer A."/>
            <person name="Rast P."/>
            <person name="Oberbeckmann S."/>
            <person name="Bunk B."/>
            <person name="Jeske O."/>
            <person name="Meyerdierks A."/>
            <person name="Storesund J.E."/>
            <person name="Kallscheuer N."/>
            <person name="Luecker S."/>
            <person name="Lage O.M."/>
            <person name="Pohl T."/>
            <person name="Merkel B.J."/>
            <person name="Hornburger P."/>
            <person name="Mueller R.-W."/>
            <person name="Bruemmer F."/>
            <person name="Labrenz M."/>
            <person name="Spormann A.M."/>
            <person name="Op den Camp H."/>
            <person name="Overmann J."/>
            <person name="Amann R."/>
            <person name="Jetten M.S.M."/>
            <person name="Mascher T."/>
            <person name="Medema M.H."/>
            <person name="Devos D.P."/>
            <person name="Kaster A.-K."/>
            <person name="Ovreas L."/>
            <person name="Rohde M."/>
            <person name="Galperin M.Y."/>
            <person name="Jogler C."/>
        </authorList>
    </citation>
    <scope>NUCLEOTIDE SEQUENCE [LARGE SCALE GENOMIC DNA]</scope>
    <source>
        <strain evidence="2 3">ETA_A1</strain>
    </source>
</reference>
<protein>
    <submittedName>
        <fullName evidence="2">CDP-glucose 4,6-dehydratase</fullName>
        <ecNumber evidence="2">4.2.1.45</ecNumber>
    </submittedName>
</protein>